<dbReference type="Pfam" id="PF05707">
    <property type="entry name" value="Zot"/>
    <property type="match status" value="1"/>
</dbReference>
<comment type="caution">
    <text evidence="3">The sequence shown here is derived from an EMBL/GenBank/DDBJ whole genome shotgun (WGS) entry which is preliminary data.</text>
</comment>
<keyword evidence="4" id="KW-1185">Reference proteome</keyword>
<accession>A0ABV0C403</accession>
<evidence type="ECO:0000313" key="3">
    <source>
        <dbReference type="EMBL" id="MEN5388953.1"/>
    </source>
</evidence>
<organism evidence="3 4">
    <name type="scientific">Stenotrophomonas hibiscicola</name>
    <dbReference type="NCBI Taxonomy" id="86189"/>
    <lineage>
        <taxon>Bacteria</taxon>
        <taxon>Pseudomonadati</taxon>
        <taxon>Pseudomonadota</taxon>
        <taxon>Gammaproteobacteria</taxon>
        <taxon>Lysobacterales</taxon>
        <taxon>Lysobacteraceae</taxon>
        <taxon>Stenotrophomonas</taxon>
        <taxon>Stenotrophomonas maltophilia group</taxon>
    </lineage>
</organism>
<name>A0ABV0C403_9GAMM</name>
<evidence type="ECO:0000313" key="4">
    <source>
        <dbReference type="Proteomes" id="UP001400166"/>
    </source>
</evidence>
<gene>
    <name evidence="3" type="ORF">ABE587_03820</name>
</gene>
<sequence>MEENPDAFPWFEKLPDHNDWTQLPDGSFVLYDEAHSDGNTQGLERYGRLFPSTGKPGESEHPRIRSMSTHRHRGFDLAFVTQWPSKIHHQVRSLIGSHTHMNRAFGMQRSGVLTWTRAQADPYTSAYATRPKKKSGSTRRTSMTGIAAQRCTRSVTSSRCLSESGRACQWPSP</sequence>
<feature type="region of interest" description="Disordered" evidence="1">
    <location>
        <begin position="126"/>
        <end position="150"/>
    </location>
</feature>
<proteinExistence type="predicted"/>
<dbReference type="InterPro" id="IPR008900">
    <property type="entry name" value="Zot_N"/>
</dbReference>
<dbReference type="InterPro" id="IPR027417">
    <property type="entry name" value="P-loop_NTPase"/>
</dbReference>
<evidence type="ECO:0000259" key="2">
    <source>
        <dbReference type="Pfam" id="PF05707"/>
    </source>
</evidence>
<reference evidence="3 4" key="1">
    <citation type="submission" date="2024-04" db="EMBL/GenBank/DDBJ databases">
        <title>WGS of bacteria from Torrens River.</title>
        <authorList>
            <person name="Wyrsch E.R."/>
            <person name="Drigo B."/>
        </authorList>
    </citation>
    <scope>NUCLEOTIDE SEQUENCE [LARGE SCALE GENOMIC DNA]</scope>
    <source>
        <strain evidence="3 4">TWI153</strain>
    </source>
</reference>
<dbReference type="EMBL" id="JBDJOF010000005">
    <property type="protein sequence ID" value="MEN5388953.1"/>
    <property type="molecule type" value="Genomic_DNA"/>
</dbReference>
<protein>
    <submittedName>
        <fullName evidence="3">Zonular occludens toxin domain-containing protein</fullName>
    </submittedName>
</protein>
<evidence type="ECO:0000256" key="1">
    <source>
        <dbReference type="SAM" id="MobiDB-lite"/>
    </source>
</evidence>
<dbReference type="RefSeq" id="WP_346469369.1">
    <property type="nucleotide sequence ID" value="NZ_JBDJOF010000005.1"/>
</dbReference>
<feature type="region of interest" description="Disordered" evidence="1">
    <location>
        <begin position="42"/>
        <end position="63"/>
    </location>
</feature>
<dbReference type="Gene3D" id="3.40.50.300">
    <property type="entry name" value="P-loop containing nucleotide triphosphate hydrolases"/>
    <property type="match status" value="1"/>
</dbReference>
<dbReference type="Proteomes" id="UP001400166">
    <property type="component" value="Unassembled WGS sequence"/>
</dbReference>
<feature type="domain" description="Zona occludens toxin N-terminal" evidence="2">
    <location>
        <begin position="20"/>
        <end position="121"/>
    </location>
</feature>